<gene>
    <name evidence="1" type="ORF">QBC47DRAFT_402044</name>
</gene>
<proteinExistence type="predicted"/>
<dbReference type="AlphaFoldDB" id="A0AAJ0FC68"/>
<reference evidence="1" key="1">
    <citation type="submission" date="2023-06" db="EMBL/GenBank/DDBJ databases">
        <title>Genome-scale phylogeny and comparative genomics of the fungal order Sordariales.</title>
        <authorList>
            <consortium name="Lawrence Berkeley National Laboratory"/>
            <person name="Hensen N."/>
            <person name="Bonometti L."/>
            <person name="Westerberg I."/>
            <person name="Brannstrom I.O."/>
            <person name="Guillou S."/>
            <person name="Cros-Aarteil S."/>
            <person name="Calhoun S."/>
            <person name="Haridas S."/>
            <person name="Kuo A."/>
            <person name="Mondo S."/>
            <person name="Pangilinan J."/>
            <person name="Riley R."/>
            <person name="Labutti K."/>
            <person name="Andreopoulos B."/>
            <person name="Lipzen A."/>
            <person name="Chen C."/>
            <person name="Yanf M."/>
            <person name="Daum C."/>
            <person name="Ng V."/>
            <person name="Clum A."/>
            <person name="Steindorff A."/>
            <person name="Ohm R."/>
            <person name="Martin F."/>
            <person name="Silar P."/>
            <person name="Natvig D."/>
            <person name="Lalanne C."/>
            <person name="Gautier V."/>
            <person name="Ament-Velasquez S.L."/>
            <person name="Kruys A."/>
            <person name="Hutchinson M.I."/>
            <person name="Powell A.J."/>
            <person name="Barry K."/>
            <person name="Miller A.N."/>
            <person name="Grigoriev I.V."/>
            <person name="Debuchy R."/>
            <person name="Gladieux P."/>
            <person name="Thoren M.H."/>
            <person name="Johannesson H."/>
        </authorList>
    </citation>
    <scope>NUCLEOTIDE SEQUENCE</scope>
    <source>
        <strain evidence="1">PSN4</strain>
    </source>
</reference>
<comment type="caution">
    <text evidence="1">The sequence shown here is derived from an EMBL/GenBank/DDBJ whole genome shotgun (WGS) entry which is preliminary data.</text>
</comment>
<organism evidence="1 2">
    <name type="scientific">Echria macrotheca</name>
    <dbReference type="NCBI Taxonomy" id="438768"/>
    <lineage>
        <taxon>Eukaryota</taxon>
        <taxon>Fungi</taxon>
        <taxon>Dikarya</taxon>
        <taxon>Ascomycota</taxon>
        <taxon>Pezizomycotina</taxon>
        <taxon>Sordariomycetes</taxon>
        <taxon>Sordariomycetidae</taxon>
        <taxon>Sordariales</taxon>
        <taxon>Schizotheciaceae</taxon>
        <taxon>Echria</taxon>
    </lineage>
</organism>
<dbReference type="Proteomes" id="UP001239445">
    <property type="component" value="Unassembled WGS sequence"/>
</dbReference>
<name>A0AAJ0FC68_9PEZI</name>
<evidence type="ECO:0000313" key="2">
    <source>
        <dbReference type="Proteomes" id="UP001239445"/>
    </source>
</evidence>
<sequence length="379" mass="43596">MPPSLTHEEFAKIATTPDYTIHAPLWHAALEQQLQDSWEASDDKCLDENTKSMSGNEIWLWREVAQVFRASLRDLFRYGLRIDTAASDPPVPYMNRDLCKKLRLVVCHPFWAGDLSLLRYALQWAISAEQDFLPHAIDPFPKLSPALLAGMKDWAHESDMLANVAMAKDLVGMLRPLQRMPRLQDLCNLIEKNTPRHHRHKREYFLRVHHVSAVIKSLDQLNATGSPCVYHADQFREAMSGAPHRYPPHPTVLRALKKDWVLGERRLFAMATRYHMDNKRADDEYLPLDAPAGEVPALPRHMWSRPQQEEREQDEACYLGYEWVRTDYDPPYYMAATPIKSASPELSDQDLDTDMPDYDEALVSDQALDPTEVVDLTTP</sequence>
<accession>A0AAJ0FC68</accession>
<evidence type="ECO:0000313" key="1">
    <source>
        <dbReference type="EMBL" id="KAK1755880.1"/>
    </source>
</evidence>
<protein>
    <submittedName>
        <fullName evidence="1">Uncharacterized protein</fullName>
    </submittedName>
</protein>
<dbReference type="EMBL" id="MU839833">
    <property type="protein sequence ID" value="KAK1755880.1"/>
    <property type="molecule type" value="Genomic_DNA"/>
</dbReference>
<keyword evidence="2" id="KW-1185">Reference proteome</keyword>